<reference evidence="2 3" key="1">
    <citation type="journal article" date="2014" name="Agronomy (Basel)">
        <title>A Draft Genome Sequence for Ensete ventricosum, the Drought-Tolerant Tree Against Hunger.</title>
        <authorList>
            <person name="Harrison J."/>
            <person name="Moore K.A."/>
            <person name="Paszkiewicz K."/>
            <person name="Jones T."/>
            <person name="Grant M."/>
            <person name="Ambacheew D."/>
            <person name="Muzemil S."/>
            <person name="Studholme D.J."/>
        </authorList>
    </citation>
    <scope>NUCLEOTIDE SEQUENCE [LARGE SCALE GENOMIC DNA]</scope>
</reference>
<feature type="compositionally biased region" description="Basic residues" evidence="1">
    <location>
        <begin position="53"/>
        <end position="63"/>
    </location>
</feature>
<feature type="region of interest" description="Disordered" evidence="1">
    <location>
        <begin position="44"/>
        <end position="63"/>
    </location>
</feature>
<name>A0A427ARF1_ENSVE</name>
<accession>A0A427ARF1</accession>
<organism evidence="2 3">
    <name type="scientific">Ensete ventricosum</name>
    <name type="common">Abyssinian banana</name>
    <name type="synonym">Musa ensete</name>
    <dbReference type="NCBI Taxonomy" id="4639"/>
    <lineage>
        <taxon>Eukaryota</taxon>
        <taxon>Viridiplantae</taxon>
        <taxon>Streptophyta</taxon>
        <taxon>Embryophyta</taxon>
        <taxon>Tracheophyta</taxon>
        <taxon>Spermatophyta</taxon>
        <taxon>Magnoliopsida</taxon>
        <taxon>Liliopsida</taxon>
        <taxon>Zingiberales</taxon>
        <taxon>Musaceae</taxon>
        <taxon>Ensete</taxon>
    </lineage>
</organism>
<evidence type="ECO:0000313" key="2">
    <source>
        <dbReference type="EMBL" id="RRT78824.1"/>
    </source>
</evidence>
<dbReference type="Proteomes" id="UP000287651">
    <property type="component" value="Unassembled WGS sequence"/>
</dbReference>
<protein>
    <submittedName>
        <fullName evidence="2">Uncharacterized protein</fullName>
    </submittedName>
</protein>
<gene>
    <name evidence="2" type="ORF">B296_00019318</name>
</gene>
<evidence type="ECO:0000313" key="3">
    <source>
        <dbReference type="Proteomes" id="UP000287651"/>
    </source>
</evidence>
<comment type="caution">
    <text evidence="2">The sequence shown here is derived from an EMBL/GenBank/DDBJ whole genome shotgun (WGS) entry which is preliminary data.</text>
</comment>
<evidence type="ECO:0000256" key="1">
    <source>
        <dbReference type="SAM" id="MobiDB-lite"/>
    </source>
</evidence>
<proteinExistence type="predicted"/>
<dbReference type="EMBL" id="AMZH03001576">
    <property type="protein sequence ID" value="RRT78824.1"/>
    <property type="molecule type" value="Genomic_DNA"/>
</dbReference>
<dbReference type="AlphaFoldDB" id="A0A427ARF1"/>
<sequence>MAVVGEAANEAREGRGSAVATRAVVGDVGCWYATRWREAAATMEEEEGNVKQGKQRPRRKQHQWRRERLAAWLQVTEG</sequence>